<keyword evidence="5" id="KW-0479">Metal-binding</keyword>
<dbReference type="PRINTS" id="PR00457">
    <property type="entry name" value="ANPEROXIDASE"/>
</dbReference>
<evidence type="ECO:0000256" key="1">
    <source>
        <dbReference type="ARBA" id="ARBA00004613"/>
    </source>
</evidence>
<dbReference type="GO" id="GO:0004601">
    <property type="term" value="F:peroxidase activity"/>
    <property type="evidence" value="ECO:0007669"/>
    <property type="project" value="UniProtKB-KW"/>
</dbReference>
<reference evidence="7 8" key="1">
    <citation type="submission" date="2024-08" db="EMBL/GenBank/DDBJ databases">
        <title>Gnathostoma spinigerum genome.</title>
        <authorList>
            <person name="Gonzalez-Bertolin B."/>
            <person name="Monzon S."/>
            <person name="Zaballos A."/>
            <person name="Jimenez P."/>
            <person name="Dekumyoy P."/>
            <person name="Varona S."/>
            <person name="Cuesta I."/>
            <person name="Sumanam S."/>
            <person name="Adisakwattana P."/>
            <person name="Gasser R.B."/>
            <person name="Hernandez-Gonzalez A."/>
            <person name="Young N.D."/>
            <person name="Perteguer M.J."/>
        </authorList>
    </citation>
    <scope>NUCLEOTIDE SEQUENCE [LARGE SCALE GENOMIC DNA]</scope>
    <source>
        <strain evidence="7">AL3</strain>
        <tissue evidence="7">Liver</tissue>
    </source>
</reference>
<gene>
    <name evidence="7" type="ORF">AB6A40_002780</name>
</gene>
<dbReference type="FunFam" id="1.10.640.10:FF:000003">
    <property type="entry name" value="chorion peroxidase"/>
    <property type="match status" value="1"/>
</dbReference>
<dbReference type="PANTHER" id="PTHR11475">
    <property type="entry name" value="OXIDASE/PEROXIDASE"/>
    <property type="match status" value="1"/>
</dbReference>
<dbReference type="InterPro" id="IPR010255">
    <property type="entry name" value="Haem_peroxidase_sf"/>
</dbReference>
<evidence type="ECO:0000313" key="8">
    <source>
        <dbReference type="Proteomes" id="UP001608902"/>
    </source>
</evidence>
<sequence length="1540" mass="173981">MRSMQHFLLLCFHLAVSAGTDEKNISRTKRNIPCGTSFTPCSNDILYKLTKRFGEYVDSRPTEGVVTPTDDFRDSLVKKETLVASFNEALKDVNELLNVTESTMFRSIGVDHYQPAEKAWIELNYCDRYAKDLSYSSLVSILTTRKIHGDGIGIDRIVIEASRPHLTQDLMSKICPISLIRECTPSKYRSITGHCNNVNNPLQGAAYEPMQRMFKANYADEVNSPRASRLGVPLPSARRISHNVIRTDSEPHHACTMMVAQWAMFIYEDMVLIGANKLMKGTQSKPLPCCDPNYFHPECLSIKADEDDSIFSKSNQCIPYARSISVPRMNCTMGPREQGNLATSYLDASNIYGSIIERAARLRSNRSGHLDSRSASGRKDLLPASDSSTCMSFSSQQPCFLSGAQMTNVIPSSAVLHTIWMRQHNNVADQLKVLNPHWDDGRLYEEARRIVIAQIQHITYNEYLPLIIGRENLRQYGVNLQSHAYDSDYDLTVDASVLNEYASAVGLFFFSLFPDRLSMYASSGDRLSQKPWSILFDDPSLLYNRDKFDDILRFLLYEPIRKPGLQMNSQFKDQFLRGAGNVGLDLAAIIIQMGRDHGIPSYTTVRKGCGLSTPENFSDLNEIVLNTVDISQLSQLYARLDDIDLFVLGLAEKPTPGALVGPTFACVIGRQFQKTRHGDRYWYENFFVPSAFTIDQLNEIRKTTLARILCDNAGTIGKVQPSAFFVADNYGNCPMACDSSIIDQVDLKQWIDQEPRLTLPITKETLEKAIKLGIVHAKQLDDAEAQRIRRQGGSERNRNSALFTHSTLMAPKNESLRISHNAAILRETTRVLLKGEGLNAEERLPAELTVSTLQRLLPEVDVSRVIGNITTYLGHNAARREECLPQPLPCDHTTKYRTFSGWCNNLRFPHYGNAFAPMRRLLDPVYDDGFDSPRQTARNGRKLPSARTISNVIHSDAPEFHVKFTHLLMQMGQIIDHDFAHSPVARGPGNTVLNCSSCDSQETLSIHCFPIPIERGDPHFPHAHADGRPRCMPFTRSLLGQLTLGYRNQLDQLTSFLDASFIYGSTECEANSLRLFSQGRLNFTDLGFNKQALPQGGQERDCRSRPHHPCFNAGDERSNEQPGLTVMHTIFLREHNRIALILNRINNFWTDDQLYMETRRIMGARFQHIIYNEWLPVVLGCETMARYDLVPRKTGYFTGYDDRCDATMTQEMATAAFRFGHSLVRSTFPRMSGKYEEKAEALDLQTNFLNESFYYHNASGHIESVLMGLIGSDCMAFDRHIVDALRNHLFQRPGGPLTGLDLPALNIQRARDHGIPPYNAYREQCGMHRARRFDDLVDVMDVKTVDAFKSVYSDVDDIDLFPGIMSEKPLKGALVGPTLGCIIAEQFQRLKRCDRFYYENDNPATRFTPNQLAEIRKTTISKLICENSDCAAKVQPNAFLLPDDLTNAQVKCSELPDIDLYEWLDRQFCVVDHRVINLGKTKRITPCISCTCTAEGPECHAMVIDQCETLLNDYLFGEILSDTVCVIQCSSMIRSRQGRL</sequence>
<dbReference type="PROSITE" id="PS50292">
    <property type="entry name" value="PEROXIDASE_3"/>
    <property type="match status" value="2"/>
</dbReference>
<feature type="chain" id="PRO_5044773774" description="Peroxidase" evidence="6">
    <location>
        <begin position="20"/>
        <end position="1540"/>
    </location>
</feature>
<dbReference type="GO" id="GO:0005576">
    <property type="term" value="C:extracellular region"/>
    <property type="evidence" value="ECO:0007669"/>
    <property type="project" value="UniProtKB-SubCell"/>
</dbReference>
<evidence type="ECO:0000256" key="3">
    <source>
        <dbReference type="ARBA" id="ARBA00022559"/>
    </source>
</evidence>
<keyword evidence="2" id="KW-0964">Secreted</keyword>
<keyword evidence="3" id="KW-0560">Oxidoreductase</keyword>
<dbReference type="Gene3D" id="1.10.640.10">
    <property type="entry name" value="Haem peroxidase domain superfamily, animal type"/>
    <property type="match status" value="2"/>
</dbReference>
<evidence type="ECO:0000256" key="4">
    <source>
        <dbReference type="ARBA" id="ARBA00022729"/>
    </source>
</evidence>
<dbReference type="CDD" id="cd09823">
    <property type="entry name" value="peroxinectin_like"/>
    <property type="match status" value="2"/>
</dbReference>
<evidence type="ECO:0000256" key="2">
    <source>
        <dbReference type="ARBA" id="ARBA00022525"/>
    </source>
</evidence>
<accession>A0ABD6E8X4</accession>
<dbReference type="InterPro" id="IPR037120">
    <property type="entry name" value="Haem_peroxidase_sf_animal"/>
</dbReference>
<organism evidence="7 8">
    <name type="scientific">Gnathostoma spinigerum</name>
    <dbReference type="NCBI Taxonomy" id="75299"/>
    <lineage>
        <taxon>Eukaryota</taxon>
        <taxon>Metazoa</taxon>
        <taxon>Ecdysozoa</taxon>
        <taxon>Nematoda</taxon>
        <taxon>Chromadorea</taxon>
        <taxon>Rhabditida</taxon>
        <taxon>Spirurina</taxon>
        <taxon>Gnathostomatomorpha</taxon>
        <taxon>Gnathostomatoidea</taxon>
        <taxon>Gnathostomatidae</taxon>
        <taxon>Gnathostoma</taxon>
    </lineage>
</organism>
<dbReference type="Pfam" id="PF03098">
    <property type="entry name" value="An_peroxidase"/>
    <property type="match status" value="2"/>
</dbReference>
<keyword evidence="8" id="KW-1185">Reference proteome</keyword>
<name>A0ABD6E8X4_9BILA</name>
<evidence type="ECO:0000313" key="7">
    <source>
        <dbReference type="EMBL" id="MFH4976071.1"/>
    </source>
</evidence>
<comment type="subcellular location">
    <subcellularLocation>
        <location evidence="1">Secreted</location>
    </subcellularLocation>
</comment>
<comment type="caution">
    <text evidence="7">The sequence shown here is derived from an EMBL/GenBank/DDBJ whole genome shotgun (WGS) entry which is preliminary data.</text>
</comment>
<feature type="binding site" description="axial binding residue" evidence="5">
    <location>
        <position position="1221"/>
    </location>
    <ligand>
        <name>heme b</name>
        <dbReference type="ChEBI" id="CHEBI:60344"/>
    </ligand>
    <ligandPart>
        <name>Fe</name>
        <dbReference type="ChEBI" id="CHEBI:18248"/>
    </ligandPart>
</feature>
<dbReference type="SUPFAM" id="SSF48113">
    <property type="entry name" value="Heme-dependent peroxidases"/>
    <property type="match status" value="2"/>
</dbReference>
<keyword evidence="5" id="KW-0349">Heme</keyword>
<keyword evidence="5" id="KW-0408">Iron</keyword>
<keyword evidence="4 6" id="KW-0732">Signal</keyword>
<dbReference type="InterPro" id="IPR019791">
    <property type="entry name" value="Haem_peroxidase_animal"/>
</dbReference>
<keyword evidence="3" id="KW-0575">Peroxidase</keyword>
<evidence type="ECO:0000256" key="6">
    <source>
        <dbReference type="SAM" id="SignalP"/>
    </source>
</evidence>
<dbReference type="EMBL" id="JBGFUD010001292">
    <property type="protein sequence ID" value="MFH4976071.1"/>
    <property type="molecule type" value="Genomic_DNA"/>
</dbReference>
<dbReference type="PANTHER" id="PTHR11475:SF131">
    <property type="entry name" value="PEROXIDASE"/>
    <property type="match status" value="1"/>
</dbReference>
<feature type="signal peptide" evidence="6">
    <location>
        <begin position="1"/>
        <end position="19"/>
    </location>
</feature>
<evidence type="ECO:0000256" key="5">
    <source>
        <dbReference type="PIRSR" id="PIRSR619791-2"/>
    </source>
</evidence>
<dbReference type="Proteomes" id="UP001608902">
    <property type="component" value="Unassembled WGS sequence"/>
</dbReference>
<proteinExistence type="predicted"/>
<evidence type="ECO:0008006" key="9">
    <source>
        <dbReference type="Google" id="ProtNLM"/>
    </source>
</evidence>
<protein>
    <recommendedName>
        <fullName evidence="9">Peroxidase</fullName>
    </recommendedName>
</protein>
<dbReference type="FunFam" id="1.10.640.10:FF:000006">
    <property type="entry name" value="Double oxidase: two peroxidase domains"/>
    <property type="match status" value="1"/>
</dbReference>